<dbReference type="EMBL" id="UPSH01000002">
    <property type="protein sequence ID" value="VBB19065.1"/>
    <property type="molecule type" value="Genomic_DNA"/>
</dbReference>
<accession>A0A5K0UBG5</accession>
<organism evidence="1 2">
    <name type="scientific">Yasminevirus sp. GU-2018</name>
    <dbReference type="NCBI Taxonomy" id="2420051"/>
    <lineage>
        <taxon>Viruses</taxon>
        <taxon>Varidnaviria</taxon>
        <taxon>Bamfordvirae</taxon>
        <taxon>Nucleocytoviricota</taxon>
        <taxon>Megaviricetes</taxon>
        <taxon>Imitervirales</taxon>
        <taxon>Mimiviridae</taxon>
        <taxon>Klosneuvirinae</taxon>
        <taxon>Yasminevirus</taxon>
        <taxon>Yasminevirus saudimassiliense</taxon>
    </lineage>
</organism>
<protein>
    <submittedName>
        <fullName evidence="1">Uncharacterized protein</fullName>
    </submittedName>
</protein>
<sequence>MDAVIDFASIVGRDLPQMMSEPMLKSFSEDVFVYKGAPRRPGQKPEYQPVTSRGGYMTKFVVDRSVKGGISTGAPETPRVIALNIRRKGNMYFLSSFVCVHDDMK</sequence>
<comment type="caution">
    <text evidence="1">The sequence shown here is derived from an EMBL/GenBank/DDBJ whole genome shotgun (WGS) entry which is preliminary data.</text>
</comment>
<gene>
    <name evidence="1" type="ORF">YASMINEVIRUS_1597</name>
</gene>
<evidence type="ECO:0000313" key="1">
    <source>
        <dbReference type="EMBL" id="VBB19065.1"/>
    </source>
</evidence>
<keyword evidence="2" id="KW-1185">Reference proteome</keyword>
<reference evidence="1 2" key="1">
    <citation type="submission" date="2018-10" db="EMBL/GenBank/DDBJ databases">
        <authorList>
            <consortium name="IHU Genomes"/>
        </authorList>
    </citation>
    <scope>NUCLEOTIDE SEQUENCE [LARGE SCALE GENOMIC DNA]</scope>
    <source>
        <strain evidence="1 2">A1</strain>
    </source>
</reference>
<proteinExistence type="predicted"/>
<dbReference type="Proteomes" id="UP000594342">
    <property type="component" value="Unassembled WGS sequence"/>
</dbReference>
<name>A0A5K0UBG5_9VIRU</name>
<evidence type="ECO:0000313" key="2">
    <source>
        <dbReference type="Proteomes" id="UP000594342"/>
    </source>
</evidence>